<keyword evidence="1" id="KW-0812">Transmembrane</keyword>
<protein>
    <submittedName>
        <fullName evidence="2">Uncharacterized protein</fullName>
    </submittedName>
</protein>
<name>A0A1Q9E1U7_SYMMI</name>
<keyword evidence="1" id="KW-0472">Membrane</keyword>
<evidence type="ECO:0000313" key="3">
    <source>
        <dbReference type="Proteomes" id="UP000186817"/>
    </source>
</evidence>
<keyword evidence="3" id="KW-1185">Reference proteome</keyword>
<evidence type="ECO:0000256" key="1">
    <source>
        <dbReference type="SAM" id="Phobius"/>
    </source>
</evidence>
<dbReference type="EMBL" id="LSRX01000293">
    <property type="protein sequence ID" value="OLQ01382.1"/>
    <property type="molecule type" value="Genomic_DNA"/>
</dbReference>
<sequence length="364" mass="41544">MEGSRAYWVYLQKLQVDNFGRHGCFFVLERLGIHKAAQSFAKRADQEVRRYIRGSNEALKDLTHQDVMHKRVCSFAAYELHLPGGARREGAMIRENGFWSASTLRGGKCRWLRAAQNLKVGALVDRTLCSEFQTLEELCDIFEEAGGTDLATIRTQIQPWLCIMESVSTSLARVPLLKADPRKEGIGQAAWQLEDCLRDRLVTSYPSSLEKVAHADFLYTRALTWMLILTVFETPSWCDNENSFFNWISAEERCAIEGVPSSDILLSNVPYIPPGVGLIAETVILFVIARKLLLERALQVRYFKPIGVEYHSMWVIRFGLVMCIWKSLDMLAFAIFRMTFRTSFIARTGFLVMLPSVRRLGHCE</sequence>
<comment type="caution">
    <text evidence="2">The sequence shown here is derived from an EMBL/GenBank/DDBJ whole genome shotgun (WGS) entry which is preliminary data.</text>
</comment>
<reference evidence="2 3" key="1">
    <citation type="submission" date="2016-02" db="EMBL/GenBank/DDBJ databases">
        <title>Genome analysis of coral dinoflagellate symbionts highlights evolutionary adaptations to a symbiotic lifestyle.</title>
        <authorList>
            <person name="Aranda M."/>
            <person name="Li Y."/>
            <person name="Liew Y.J."/>
            <person name="Baumgarten S."/>
            <person name="Simakov O."/>
            <person name="Wilson M."/>
            <person name="Piel J."/>
            <person name="Ashoor H."/>
            <person name="Bougouffa S."/>
            <person name="Bajic V.B."/>
            <person name="Ryu T."/>
            <person name="Ravasi T."/>
            <person name="Bayer T."/>
            <person name="Micklem G."/>
            <person name="Kim H."/>
            <person name="Bhak J."/>
            <person name="Lajeunesse T.C."/>
            <person name="Voolstra C.R."/>
        </authorList>
    </citation>
    <scope>NUCLEOTIDE SEQUENCE [LARGE SCALE GENOMIC DNA]</scope>
    <source>
        <strain evidence="2 3">CCMP2467</strain>
    </source>
</reference>
<evidence type="ECO:0000313" key="2">
    <source>
        <dbReference type="EMBL" id="OLQ01382.1"/>
    </source>
</evidence>
<feature type="transmembrane region" description="Helical" evidence="1">
    <location>
        <begin position="314"/>
        <end position="336"/>
    </location>
</feature>
<accession>A0A1Q9E1U7</accession>
<gene>
    <name evidence="2" type="ORF">AK812_SmicGene15865</name>
</gene>
<dbReference type="OrthoDB" id="421784at2759"/>
<organism evidence="2 3">
    <name type="scientific">Symbiodinium microadriaticum</name>
    <name type="common">Dinoflagellate</name>
    <name type="synonym">Zooxanthella microadriatica</name>
    <dbReference type="NCBI Taxonomy" id="2951"/>
    <lineage>
        <taxon>Eukaryota</taxon>
        <taxon>Sar</taxon>
        <taxon>Alveolata</taxon>
        <taxon>Dinophyceae</taxon>
        <taxon>Suessiales</taxon>
        <taxon>Symbiodiniaceae</taxon>
        <taxon>Symbiodinium</taxon>
    </lineage>
</organism>
<proteinExistence type="predicted"/>
<dbReference type="AlphaFoldDB" id="A0A1Q9E1U7"/>
<dbReference type="Proteomes" id="UP000186817">
    <property type="component" value="Unassembled WGS sequence"/>
</dbReference>
<keyword evidence="1" id="KW-1133">Transmembrane helix</keyword>
<feature type="transmembrane region" description="Helical" evidence="1">
    <location>
        <begin position="271"/>
        <end position="293"/>
    </location>
</feature>